<evidence type="ECO:0000313" key="2">
    <source>
        <dbReference type="Proteomes" id="UP000483379"/>
    </source>
</evidence>
<accession>A0A6M0JYA9</accession>
<evidence type="ECO:0000313" key="1">
    <source>
        <dbReference type="EMBL" id="NEV61085.1"/>
    </source>
</evidence>
<organism evidence="1 2">
    <name type="scientific">Thiorhodococcus minor</name>
    <dbReference type="NCBI Taxonomy" id="57489"/>
    <lineage>
        <taxon>Bacteria</taxon>
        <taxon>Pseudomonadati</taxon>
        <taxon>Pseudomonadota</taxon>
        <taxon>Gammaproteobacteria</taxon>
        <taxon>Chromatiales</taxon>
        <taxon>Chromatiaceae</taxon>
        <taxon>Thiorhodococcus</taxon>
    </lineage>
</organism>
<gene>
    <name evidence="1" type="ORF">G3446_04080</name>
</gene>
<dbReference type="GO" id="GO:0003676">
    <property type="term" value="F:nucleic acid binding"/>
    <property type="evidence" value="ECO:0007669"/>
    <property type="project" value="InterPro"/>
</dbReference>
<dbReference type="RefSeq" id="WP_164451134.1">
    <property type="nucleotide sequence ID" value="NZ_JAAIJQ010000008.1"/>
</dbReference>
<reference evidence="1 2" key="1">
    <citation type="submission" date="2020-02" db="EMBL/GenBank/DDBJ databases">
        <title>Genome sequences of Thiorhodococcus mannitoliphagus and Thiorhodococcus minor, purple sulfur photosynthetic bacteria in the gammaproteobacterial family, Chromatiaceae.</title>
        <authorList>
            <person name="Aviles F.A."/>
            <person name="Meyer T.E."/>
            <person name="Kyndt J.A."/>
        </authorList>
    </citation>
    <scope>NUCLEOTIDE SEQUENCE [LARGE SCALE GENOMIC DNA]</scope>
    <source>
        <strain evidence="1 2">DSM 11518</strain>
    </source>
</reference>
<name>A0A6M0JYA9_9GAMM</name>
<dbReference type="EMBL" id="JAAIJQ010000008">
    <property type="protein sequence ID" value="NEV61085.1"/>
    <property type="molecule type" value="Genomic_DNA"/>
</dbReference>
<proteinExistence type="predicted"/>
<dbReference type="SUPFAM" id="SSF54928">
    <property type="entry name" value="RNA-binding domain, RBD"/>
    <property type="match status" value="1"/>
</dbReference>
<dbReference type="Proteomes" id="UP000483379">
    <property type="component" value="Unassembled WGS sequence"/>
</dbReference>
<comment type="caution">
    <text evidence="1">The sequence shown here is derived from an EMBL/GenBank/DDBJ whole genome shotgun (WGS) entry which is preliminary data.</text>
</comment>
<dbReference type="InterPro" id="IPR012677">
    <property type="entry name" value="Nucleotide-bd_a/b_plait_sf"/>
</dbReference>
<sequence length="97" mass="10936">MEIFIGNLPGQATIVELTGFLEGVALKPDYHCYEGRDKDNRNYHYFVARAASRADGLALIARLNGQLFGGRPIEAREYHRRAPCSEWPGAERRVNAM</sequence>
<dbReference type="Gene3D" id="3.30.70.330">
    <property type="match status" value="1"/>
</dbReference>
<dbReference type="InterPro" id="IPR035979">
    <property type="entry name" value="RBD_domain_sf"/>
</dbReference>
<dbReference type="AlphaFoldDB" id="A0A6M0JYA9"/>
<protein>
    <submittedName>
        <fullName evidence="1">RNA-binding protein</fullName>
    </submittedName>
</protein>
<keyword evidence="2" id="KW-1185">Reference proteome</keyword>